<protein>
    <submittedName>
        <fullName evidence="3">Transposase</fullName>
    </submittedName>
</protein>
<accession>A0A1I7YLU0</accession>
<proteinExistence type="predicted"/>
<dbReference type="Proteomes" id="UP000095287">
    <property type="component" value="Unplaced"/>
</dbReference>
<keyword evidence="2" id="KW-1185">Reference proteome</keyword>
<evidence type="ECO:0000313" key="3">
    <source>
        <dbReference type="WBParaSite" id="L893_g17655.t1"/>
    </source>
</evidence>
<dbReference type="WBParaSite" id="L893_g17655.t1">
    <property type="protein sequence ID" value="L893_g17655.t1"/>
    <property type="gene ID" value="L893_g17655"/>
</dbReference>
<evidence type="ECO:0000313" key="2">
    <source>
        <dbReference type="Proteomes" id="UP000095287"/>
    </source>
</evidence>
<sequence length="199" mass="22244">MVIGRRDWDKVGVTKAVLVDDDRFDCRSSRAYHTVMEGLGYGRDKPEQRWSTPHGYQTHRKPNGYEGRDWKTERITKAVLVDAALLPKQSGLSHRKLRGGRGEGVASEHYVKGHGMDPKRGLELGISSLKTLVRTLHAGTHHRVLLASLPISRRFEVSRFTLLAGGPTTTFEQLRDAVGLLAHGTVAGNPVQHWLQRLL</sequence>
<name>A0A1I7YLU0_9BILA</name>
<dbReference type="AlphaFoldDB" id="A0A1I7YLU0"/>
<organism evidence="2 3">
    <name type="scientific">Steinernema glaseri</name>
    <dbReference type="NCBI Taxonomy" id="37863"/>
    <lineage>
        <taxon>Eukaryota</taxon>
        <taxon>Metazoa</taxon>
        <taxon>Ecdysozoa</taxon>
        <taxon>Nematoda</taxon>
        <taxon>Chromadorea</taxon>
        <taxon>Rhabditida</taxon>
        <taxon>Tylenchina</taxon>
        <taxon>Panagrolaimomorpha</taxon>
        <taxon>Strongyloidoidea</taxon>
        <taxon>Steinernematidae</taxon>
        <taxon>Steinernema</taxon>
    </lineage>
</organism>
<reference evidence="3" key="1">
    <citation type="submission" date="2016-11" db="UniProtKB">
        <authorList>
            <consortium name="WormBaseParasite"/>
        </authorList>
    </citation>
    <scope>IDENTIFICATION</scope>
</reference>
<evidence type="ECO:0000256" key="1">
    <source>
        <dbReference type="SAM" id="MobiDB-lite"/>
    </source>
</evidence>
<feature type="region of interest" description="Disordered" evidence="1">
    <location>
        <begin position="44"/>
        <end position="67"/>
    </location>
</feature>